<dbReference type="GO" id="GO:0051539">
    <property type="term" value="F:4 iron, 4 sulfur cluster binding"/>
    <property type="evidence" value="ECO:0007669"/>
    <property type="project" value="UniProtKB-KW"/>
</dbReference>
<dbReference type="STRING" id="456442.Mboo_0202"/>
<evidence type="ECO:0000256" key="2">
    <source>
        <dbReference type="ARBA" id="ARBA00011595"/>
    </source>
</evidence>
<name>A7I4R4_METB6</name>
<dbReference type="AlphaFoldDB" id="A7I4R4"/>
<evidence type="ECO:0000313" key="12">
    <source>
        <dbReference type="EMBL" id="ABS54725.1"/>
    </source>
</evidence>
<keyword evidence="7" id="KW-0249">Electron transport</keyword>
<keyword evidence="5" id="KW-0479">Metal-binding</keyword>
<dbReference type="GO" id="GO:0046872">
    <property type="term" value="F:metal ion binding"/>
    <property type="evidence" value="ECO:0007669"/>
    <property type="project" value="UniProtKB-KW"/>
</dbReference>
<dbReference type="PANTHER" id="PTHR43724">
    <property type="entry name" value="PYRUVATE SYNTHASE SUBUNIT PORD"/>
    <property type="match status" value="1"/>
</dbReference>
<dbReference type="Gene3D" id="3.30.70.20">
    <property type="match status" value="2"/>
</dbReference>
<dbReference type="InterPro" id="IPR017900">
    <property type="entry name" value="4Fe4S_Fe_S_CS"/>
</dbReference>
<dbReference type="InterPro" id="IPR017896">
    <property type="entry name" value="4Fe4S_Fe-S-bd"/>
</dbReference>
<evidence type="ECO:0000256" key="6">
    <source>
        <dbReference type="ARBA" id="ARBA00022737"/>
    </source>
</evidence>
<dbReference type="SUPFAM" id="SSF54862">
    <property type="entry name" value="4Fe-4S ferredoxins"/>
    <property type="match status" value="1"/>
</dbReference>
<dbReference type="PROSITE" id="PS51379">
    <property type="entry name" value="4FE4S_FER_2"/>
    <property type="match status" value="2"/>
</dbReference>
<evidence type="ECO:0000256" key="7">
    <source>
        <dbReference type="ARBA" id="ARBA00022982"/>
    </source>
</evidence>
<organism evidence="12 13">
    <name type="scientific">Methanoregula boonei (strain DSM 21154 / JCM 14090 / 6A8)</name>
    <dbReference type="NCBI Taxonomy" id="456442"/>
    <lineage>
        <taxon>Archaea</taxon>
        <taxon>Methanobacteriati</taxon>
        <taxon>Methanobacteriota</taxon>
        <taxon>Stenosarchaea group</taxon>
        <taxon>Methanomicrobia</taxon>
        <taxon>Methanomicrobiales</taxon>
        <taxon>Methanoregulaceae</taxon>
        <taxon>Methanoregula</taxon>
    </lineage>
</organism>
<dbReference type="GO" id="GO:0016625">
    <property type="term" value="F:oxidoreductase activity, acting on the aldehyde or oxo group of donors, iron-sulfur protein as acceptor"/>
    <property type="evidence" value="ECO:0007669"/>
    <property type="project" value="InterPro"/>
</dbReference>
<sequence length="86" mass="9485">MSDKAQRERLAVSRPTEGAAGQTGAWRVFKPVVNKEKCNGCGLCSMYCPDNAIDEELIVDLRFCKGCGICAEECPKKAITMVREEK</sequence>
<keyword evidence="6" id="KW-0677">Repeat</keyword>
<dbReference type="RefSeq" id="WP_011991213.1">
    <property type="nucleotide sequence ID" value="NC_009712.1"/>
</dbReference>
<dbReference type="eggNOG" id="arCOG01605">
    <property type="taxonomic scope" value="Archaea"/>
</dbReference>
<dbReference type="GeneID" id="5411149"/>
<feature type="domain" description="4Fe-4S ferredoxin-type" evidence="11">
    <location>
        <begin position="59"/>
        <end position="84"/>
    </location>
</feature>
<evidence type="ECO:0000256" key="10">
    <source>
        <dbReference type="SAM" id="MobiDB-lite"/>
    </source>
</evidence>
<keyword evidence="3" id="KW-0813">Transport</keyword>
<evidence type="ECO:0000256" key="4">
    <source>
        <dbReference type="ARBA" id="ARBA00022485"/>
    </source>
</evidence>
<accession>A7I4R4</accession>
<feature type="domain" description="4Fe-4S ferredoxin-type" evidence="11">
    <location>
        <begin position="29"/>
        <end position="58"/>
    </location>
</feature>
<evidence type="ECO:0000256" key="9">
    <source>
        <dbReference type="ARBA" id="ARBA00023014"/>
    </source>
</evidence>
<keyword evidence="8" id="KW-0408">Iron</keyword>
<proteinExistence type="predicted"/>
<evidence type="ECO:0000313" key="13">
    <source>
        <dbReference type="Proteomes" id="UP000002408"/>
    </source>
</evidence>
<dbReference type="PROSITE" id="PS00198">
    <property type="entry name" value="4FE4S_FER_1"/>
    <property type="match status" value="1"/>
</dbReference>
<keyword evidence="4" id="KW-0004">4Fe-4S</keyword>
<dbReference type="Pfam" id="PF00037">
    <property type="entry name" value="Fer4"/>
    <property type="match status" value="2"/>
</dbReference>
<dbReference type="OrthoDB" id="23478at2157"/>
<evidence type="ECO:0000256" key="3">
    <source>
        <dbReference type="ARBA" id="ARBA00022448"/>
    </source>
</evidence>
<dbReference type="KEGG" id="mbn:Mboo_0202"/>
<evidence type="ECO:0000259" key="11">
    <source>
        <dbReference type="PROSITE" id="PS51379"/>
    </source>
</evidence>
<feature type="region of interest" description="Disordered" evidence="10">
    <location>
        <begin position="1"/>
        <end position="22"/>
    </location>
</feature>
<protein>
    <submittedName>
        <fullName evidence="12">Pyruvate ferredoxin/flavodoxin oxidoreductase, delta subunit</fullName>
    </submittedName>
</protein>
<keyword evidence="9" id="KW-0411">Iron-sulfur</keyword>
<keyword evidence="12" id="KW-0670">Pyruvate</keyword>
<dbReference type="HOGENOM" id="CLU_139698_1_1_2"/>
<evidence type="ECO:0000256" key="1">
    <source>
        <dbReference type="ARBA" id="ARBA00001966"/>
    </source>
</evidence>
<dbReference type="PANTHER" id="PTHR43724:SF1">
    <property type="entry name" value="PYRUVATE SYNTHASE SUBUNIT PORD"/>
    <property type="match status" value="1"/>
</dbReference>
<dbReference type="NCBIfam" id="TIGR02179">
    <property type="entry name" value="PorD_KorD"/>
    <property type="match status" value="1"/>
</dbReference>
<feature type="compositionally biased region" description="Basic and acidic residues" evidence="10">
    <location>
        <begin position="1"/>
        <end position="11"/>
    </location>
</feature>
<reference evidence="13" key="1">
    <citation type="journal article" date="2015" name="Microbiology">
        <title>Genome of Methanoregula boonei 6A8 reveals adaptations to oligotrophic peatland environments.</title>
        <authorList>
            <person name="Braeuer S."/>
            <person name="Cadillo-Quiroz H."/>
            <person name="Kyrpides N."/>
            <person name="Woyke T."/>
            <person name="Goodwin L."/>
            <person name="Detter C."/>
            <person name="Podell S."/>
            <person name="Yavitt J.B."/>
            <person name="Zinder S.H."/>
        </authorList>
    </citation>
    <scope>NUCLEOTIDE SEQUENCE [LARGE SCALE GENOMIC DNA]</scope>
    <source>
        <strain evidence="13">DSM 21154 / JCM 14090 / 6A8</strain>
    </source>
</reference>
<dbReference type="EMBL" id="CP000780">
    <property type="protein sequence ID" value="ABS54725.1"/>
    <property type="molecule type" value="Genomic_DNA"/>
</dbReference>
<comment type="subunit">
    <text evidence="2">Heterotetramer of one alpha, one beta, one delta and one gamma chain.</text>
</comment>
<evidence type="ECO:0000256" key="8">
    <source>
        <dbReference type="ARBA" id="ARBA00023004"/>
    </source>
</evidence>
<keyword evidence="13" id="KW-1185">Reference proteome</keyword>
<evidence type="ECO:0000256" key="5">
    <source>
        <dbReference type="ARBA" id="ARBA00022723"/>
    </source>
</evidence>
<gene>
    <name evidence="12" type="ordered locus">Mboo_0202</name>
</gene>
<dbReference type="InterPro" id="IPR011898">
    <property type="entry name" value="PorD_KorD"/>
</dbReference>
<dbReference type="Proteomes" id="UP000002408">
    <property type="component" value="Chromosome"/>
</dbReference>
<comment type="cofactor">
    <cofactor evidence="1">
        <name>[4Fe-4S] cluster</name>
        <dbReference type="ChEBI" id="CHEBI:49883"/>
    </cofactor>
</comment>